<dbReference type="GO" id="GO:0004315">
    <property type="term" value="F:3-oxoacyl-[acyl-carrier-protein] synthase activity"/>
    <property type="evidence" value="ECO:0007669"/>
    <property type="project" value="InterPro"/>
</dbReference>
<dbReference type="SUPFAM" id="SSF53901">
    <property type="entry name" value="Thiolase-like"/>
    <property type="match status" value="1"/>
</dbReference>
<keyword evidence="11 13" id="KW-0012">Acyltransferase</keyword>
<dbReference type="GO" id="GO:0006633">
    <property type="term" value="P:fatty acid biosynthetic process"/>
    <property type="evidence" value="ECO:0007669"/>
    <property type="project" value="UniProtKB-UniRule"/>
</dbReference>
<evidence type="ECO:0000313" key="17">
    <source>
        <dbReference type="Proteomes" id="UP000002222"/>
    </source>
</evidence>
<dbReference type="PANTHER" id="PTHR34069:SF2">
    <property type="entry name" value="BETA-KETOACYL-[ACYL-CARRIER-PROTEIN] SYNTHASE III"/>
    <property type="match status" value="1"/>
</dbReference>
<evidence type="ECO:0000259" key="14">
    <source>
        <dbReference type="Pfam" id="PF08541"/>
    </source>
</evidence>
<feature type="region of interest" description="ACP-binding" evidence="13">
    <location>
        <begin position="255"/>
        <end position="259"/>
    </location>
</feature>
<comment type="pathway">
    <text evidence="1 13">Lipid metabolism; fatty acid biosynthesis.</text>
</comment>
<evidence type="ECO:0000256" key="2">
    <source>
        <dbReference type="ARBA" id="ARBA00008642"/>
    </source>
</evidence>
<dbReference type="FunFam" id="3.40.47.10:FF:000004">
    <property type="entry name" value="3-oxoacyl-[acyl-carrier-protein] synthase 3"/>
    <property type="match status" value="1"/>
</dbReference>
<dbReference type="Pfam" id="PF08541">
    <property type="entry name" value="ACP_syn_III_C"/>
    <property type="match status" value="1"/>
</dbReference>
<evidence type="ECO:0000313" key="16">
    <source>
        <dbReference type="EMBL" id="ACZ11267.1"/>
    </source>
</evidence>
<comment type="subcellular location">
    <subcellularLocation>
        <location evidence="13">Cytoplasm</location>
    </subcellularLocation>
</comment>
<dbReference type="HAMAP" id="MF_01815">
    <property type="entry name" value="FabH"/>
    <property type="match status" value="1"/>
</dbReference>
<feature type="active site" evidence="13">
    <location>
        <position position="254"/>
    </location>
</feature>
<evidence type="ECO:0000256" key="3">
    <source>
        <dbReference type="ARBA" id="ARBA00012333"/>
    </source>
</evidence>
<evidence type="ECO:0000256" key="12">
    <source>
        <dbReference type="ARBA" id="ARBA00051096"/>
    </source>
</evidence>
<evidence type="ECO:0000256" key="9">
    <source>
        <dbReference type="ARBA" id="ARBA00023160"/>
    </source>
</evidence>
<reference evidence="16 17" key="2">
    <citation type="journal article" date="2010" name="Stand. Genomic Sci.">
        <title>Complete genome sequence of Sulfurospirillum deleyianum type strain (5175).</title>
        <authorList>
            <person name="Sikorski J."/>
            <person name="Lapidus A."/>
            <person name="Copeland A."/>
            <person name="Glavina Del Rio T."/>
            <person name="Nolan M."/>
            <person name="Lucas S."/>
            <person name="Chen F."/>
            <person name="Tice H."/>
            <person name="Cheng J.F."/>
            <person name="Saunders E."/>
            <person name="Bruce D."/>
            <person name="Goodwin L."/>
            <person name="Pitluck S."/>
            <person name="Ovchinnikova G."/>
            <person name="Pati A."/>
            <person name="Ivanova N."/>
            <person name="Mavromatis K."/>
            <person name="Chen A."/>
            <person name="Palaniappan K."/>
            <person name="Chain P."/>
            <person name="Land M."/>
            <person name="Hauser L."/>
            <person name="Chang Y.J."/>
            <person name="Jeffries C.D."/>
            <person name="Brettin T."/>
            <person name="Detter J.C."/>
            <person name="Han C."/>
            <person name="Rohde M."/>
            <person name="Lang E."/>
            <person name="Spring S."/>
            <person name="Goker M."/>
            <person name="Bristow J."/>
            <person name="Eisen J.A."/>
            <person name="Markowitz V."/>
            <person name="Hugenholtz P."/>
            <person name="Kyrpides N.C."/>
            <person name="Klenk H.P."/>
        </authorList>
    </citation>
    <scope>NUCLEOTIDE SEQUENCE [LARGE SCALE GENOMIC DNA]</scope>
    <source>
        <strain evidence="17">ATCC 51133 / DSM 6946 / 5175</strain>
    </source>
</reference>
<dbReference type="OrthoDB" id="9815506at2"/>
<dbReference type="InterPro" id="IPR013747">
    <property type="entry name" value="ACP_syn_III_C"/>
</dbReference>
<comment type="function">
    <text evidence="13">Catalyzes the condensation reaction of fatty acid synthesis by the addition to an acyl acceptor of two carbons from malonyl-ACP. Catalyzes the first condensation reaction which initiates fatty acid synthesis and may therefore play a role in governing the total rate of fatty acid production. Possesses both acetoacetyl-ACP synthase and acetyl transacylase activities. Its substrate specificity determines the biosynthesis of branched-chain and/or straight-chain of fatty acids.</text>
</comment>
<evidence type="ECO:0000256" key="1">
    <source>
        <dbReference type="ARBA" id="ARBA00005194"/>
    </source>
</evidence>
<comment type="domain">
    <text evidence="13">The last Arg residue of the ACP-binding site is essential for the weak association between ACP/AcpP and FabH.</text>
</comment>
<proteinExistence type="inferred from homology"/>
<keyword evidence="6 13" id="KW-0808">Transferase</keyword>
<keyword evidence="5 13" id="KW-0444">Lipid biosynthesis</keyword>
<dbReference type="STRING" id="525898.Sdel_0229"/>
<evidence type="ECO:0000256" key="8">
    <source>
        <dbReference type="ARBA" id="ARBA00023098"/>
    </source>
</evidence>
<dbReference type="GO" id="GO:0005737">
    <property type="term" value="C:cytoplasm"/>
    <property type="evidence" value="ECO:0007669"/>
    <property type="project" value="UniProtKB-SubCell"/>
</dbReference>
<evidence type="ECO:0000256" key="7">
    <source>
        <dbReference type="ARBA" id="ARBA00022832"/>
    </source>
</evidence>
<dbReference type="NCBIfam" id="TIGR00747">
    <property type="entry name" value="fabH"/>
    <property type="match status" value="1"/>
</dbReference>
<comment type="similarity">
    <text evidence="2 13">Belongs to the thiolase-like superfamily. FabH family.</text>
</comment>
<keyword evidence="17" id="KW-1185">Reference proteome</keyword>
<evidence type="ECO:0000256" key="4">
    <source>
        <dbReference type="ARBA" id="ARBA00022490"/>
    </source>
</evidence>
<dbReference type="EC" id="2.3.1.180" evidence="3 13"/>
<feature type="domain" description="Beta-ketoacyl-[acyl-carrier-protein] synthase III N-terminal" evidence="15">
    <location>
        <begin position="107"/>
        <end position="186"/>
    </location>
</feature>
<dbReference type="HOGENOM" id="CLU_039592_3_1_7"/>
<dbReference type="Proteomes" id="UP000002222">
    <property type="component" value="Chromosome"/>
</dbReference>
<sequence length="330" mass="35967">MYASLKSIGAYAPERILNNFHLEEMVETSDEWIEKRTGIKERRIASEDESTSDLGVKAAEQAIERAGIAKEEIDLIICATLSPDYLCMPSTACVIAGKLGIHNVMAFDISAACSGFVYMLSMAKAFIESGMKKNILLIGAEKISSLVDYTDRGTCILFGDGAGAAIIGRTEDKNEAIVDIHASADGRYGELLMTPGCGSKYPCSQETLDNKLNFIKMQGNDVYKIAVKTLTNDVIDILEKNNVQVSDVDHFIPHQANLRIIEAVRTKLEFPLEKTVLTVAKYGNTSAASIPMAMNDAYEQGRIKKGDLMLLDTFGGGFTWASALVRFGGH</sequence>
<evidence type="ECO:0000256" key="5">
    <source>
        <dbReference type="ARBA" id="ARBA00022516"/>
    </source>
</evidence>
<evidence type="ECO:0000256" key="6">
    <source>
        <dbReference type="ARBA" id="ARBA00022679"/>
    </source>
</evidence>
<dbReference type="InterPro" id="IPR013751">
    <property type="entry name" value="ACP_syn_III_N"/>
</dbReference>
<dbReference type="RefSeq" id="WP_012856033.1">
    <property type="nucleotide sequence ID" value="NC_013512.1"/>
</dbReference>
<gene>
    <name evidence="13" type="primary">fabH</name>
    <name evidence="16" type="ordered locus">Sdel_0229</name>
</gene>
<comment type="catalytic activity">
    <reaction evidence="12">
        <text>malonyl-[ACP] + acetyl-CoA + H(+) = 3-oxobutanoyl-[ACP] + CO2 + CoA</text>
        <dbReference type="Rhea" id="RHEA:12080"/>
        <dbReference type="Rhea" id="RHEA-COMP:9623"/>
        <dbReference type="Rhea" id="RHEA-COMP:9625"/>
        <dbReference type="ChEBI" id="CHEBI:15378"/>
        <dbReference type="ChEBI" id="CHEBI:16526"/>
        <dbReference type="ChEBI" id="CHEBI:57287"/>
        <dbReference type="ChEBI" id="CHEBI:57288"/>
        <dbReference type="ChEBI" id="CHEBI:78449"/>
        <dbReference type="ChEBI" id="CHEBI:78450"/>
        <dbReference type="EC" id="2.3.1.180"/>
    </reaction>
    <physiologicalReaction direction="left-to-right" evidence="12">
        <dbReference type="Rhea" id="RHEA:12081"/>
    </physiologicalReaction>
</comment>
<dbReference type="GO" id="GO:0044550">
    <property type="term" value="P:secondary metabolite biosynthetic process"/>
    <property type="evidence" value="ECO:0007669"/>
    <property type="project" value="TreeGrafter"/>
</dbReference>
<evidence type="ECO:0000256" key="13">
    <source>
        <dbReference type="HAMAP-Rule" id="MF_01815"/>
    </source>
</evidence>
<feature type="domain" description="Beta-ketoacyl-[acyl-carrier-protein] synthase III C-terminal" evidence="14">
    <location>
        <begin position="238"/>
        <end position="326"/>
    </location>
</feature>
<dbReference type="InterPro" id="IPR004655">
    <property type="entry name" value="FabH"/>
</dbReference>
<keyword evidence="10 13" id="KW-0511">Multifunctional enzyme</keyword>
<dbReference type="PANTHER" id="PTHR34069">
    <property type="entry name" value="3-OXOACYL-[ACYL-CARRIER-PROTEIN] SYNTHASE 3"/>
    <property type="match status" value="1"/>
</dbReference>
<organism evidence="16 17">
    <name type="scientific">Sulfurospirillum deleyianum (strain ATCC 51133 / DSM 6946 / 5175)</name>
    <dbReference type="NCBI Taxonomy" id="525898"/>
    <lineage>
        <taxon>Bacteria</taxon>
        <taxon>Pseudomonadati</taxon>
        <taxon>Campylobacterota</taxon>
        <taxon>Epsilonproteobacteria</taxon>
        <taxon>Campylobacterales</taxon>
        <taxon>Sulfurospirillaceae</taxon>
        <taxon>Sulfurospirillum</taxon>
    </lineage>
</organism>
<dbReference type="KEGG" id="sdl:Sdel_0229"/>
<keyword evidence="4 13" id="KW-0963">Cytoplasm</keyword>
<feature type="active site" evidence="13">
    <location>
        <position position="284"/>
    </location>
</feature>
<evidence type="ECO:0000259" key="15">
    <source>
        <dbReference type="Pfam" id="PF08545"/>
    </source>
</evidence>
<dbReference type="EMBL" id="CP001816">
    <property type="protein sequence ID" value="ACZ11267.1"/>
    <property type="molecule type" value="Genomic_DNA"/>
</dbReference>
<dbReference type="UniPathway" id="UPA00094"/>
<dbReference type="InterPro" id="IPR016039">
    <property type="entry name" value="Thiolase-like"/>
</dbReference>
<protein>
    <recommendedName>
        <fullName evidence="3 13">Beta-ketoacyl-[acyl-carrier-protein] synthase III</fullName>
        <shortName evidence="13">Beta-ketoacyl-ACP synthase III</shortName>
        <shortName evidence="13">KAS III</shortName>
        <ecNumber evidence="3 13">2.3.1.180</ecNumber>
    </recommendedName>
    <alternativeName>
        <fullName evidence="13">3-oxoacyl-[acyl-carrier-protein] synthase 3</fullName>
    </alternativeName>
    <alternativeName>
        <fullName evidence="13">3-oxoacyl-[acyl-carrier-protein] synthase III</fullName>
    </alternativeName>
</protein>
<name>D1B0E8_SULD5</name>
<feature type="active site" evidence="13">
    <location>
        <position position="113"/>
    </location>
</feature>
<dbReference type="eggNOG" id="COG0332">
    <property type="taxonomic scope" value="Bacteria"/>
</dbReference>
<reference evidence="17" key="1">
    <citation type="submission" date="2009-11" db="EMBL/GenBank/DDBJ databases">
        <title>The complete genome of Sulfurospirillum deleyianum DSM 6946.</title>
        <authorList>
            <consortium name="US DOE Joint Genome Institute (JGI-PGF)"/>
            <person name="Lucas S."/>
            <person name="Copeland A."/>
            <person name="Lapidus A."/>
            <person name="Glavina del Rio T."/>
            <person name="Dalin E."/>
            <person name="Tice H."/>
            <person name="Bruce D."/>
            <person name="Goodwin L."/>
            <person name="Pitluck S."/>
            <person name="Kyrpides N."/>
            <person name="Mavromatis K."/>
            <person name="Ivanova N."/>
            <person name="Ovchinnikova G."/>
            <person name="Munk A.C."/>
            <person name="Lu M."/>
            <person name="Brettin T."/>
            <person name="Detter J.C."/>
            <person name="Han C."/>
            <person name="Tapia R."/>
            <person name="Larimer F."/>
            <person name="Land M."/>
            <person name="Hauser L."/>
            <person name="Markowitz V."/>
            <person name="Cheng J.F."/>
            <person name="Hugenholtz P."/>
            <person name="Woyke T."/>
            <person name="Wu D."/>
            <person name="Aumann P."/>
            <person name="Schneider S."/>
            <person name="Lang E."/>
            <person name="Spring S."/>
            <person name="Klenk H.P."/>
            <person name="Eisen J.A."/>
        </authorList>
    </citation>
    <scope>NUCLEOTIDE SEQUENCE [LARGE SCALE GENOMIC DNA]</scope>
    <source>
        <strain evidence="17">ATCC 51133 / DSM 6946 / 5175</strain>
    </source>
</reference>
<dbReference type="GO" id="GO:0033818">
    <property type="term" value="F:beta-ketoacyl-acyl-carrier-protein synthase III activity"/>
    <property type="evidence" value="ECO:0007669"/>
    <property type="project" value="UniProtKB-UniRule"/>
</dbReference>
<keyword evidence="9 13" id="KW-0275">Fatty acid biosynthesis</keyword>
<dbReference type="AlphaFoldDB" id="D1B0E8"/>
<dbReference type="Gene3D" id="3.40.47.10">
    <property type="match status" value="1"/>
</dbReference>
<dbReference type="CDD" id="cd00830">
    <property type="entry name" value="KAS_III"/>
    <property type="match status" value="1"/>
</dbReference>
<keyword evidence="7 13" id="KW-0276">Fatty acid metabolism</keyword>
<comment type="subunit">
    <text evidence="13">Homodimer.</text>
</comment>
<evidence type="ECO:0000256" key="11">
    <source>
        <dbReference type="ARBA" id="ARBA00023315"/>
    </source>
</evidence>
<evidence type="ECO:0000256" key="10">
    <source>
        <dbReference type="ARBA" id="ARBA00023268"/>
    </source>
</evidence>
<dbReference type="Pfam" id="PF08545">
    <property type="entry name" value="ACP_syn_III"/>
    <property type="match status" value="1"/>
</dbReference>
<accession>D1B0E8</accession>
<dbReference type="NCBIfam" id="NF006829">
    <property type="entry name" value="PRK09352.1"/>
    <property type="match status" value="1"/>
</dbReference>
<keyword evidence="8 13" id="KW-0443">Lipid metabolism</keyword>